<dbReference type="GO" id="GO:0005856">
    <property type="term" value="C:cytoskeleton"/>
    <property type="evidence" value="ECO:0007669"/>
    <property type="project" value="UniProtKB-SubCell"/>
</dbReference>
<keyword evidence="6" id="KW-0133">Cell shape</keyword>
<feature type="domain" description="CRIB" evidence="11">
    <location>
        <begin position="87"/>
        <end position="100"/>
    </location>
</feature>
<evidence type="ECO:0000256" key="3">
    <source>
        <dbReference type="ARBA" id="ARBA00005720"/>
    </source>
</evidence>
<dbReference type="Proteomes" id="UP000827092">
    <property type="component" value="Unassembled WGS sequence"/>
</dbReference>
<dbReference type="FunFam" id="3.90.810.10:FF:000004">
    <property type="entry name" value="CDC42 small effector protein 2"/>
    <property type="match status" value="1"/>
</dbReference>
<dbReference type="PROSITE" id="PS50108">
    <property type="entry name" value="CRIB"/>
    <property type="match status" value="1"/>
</dbReference>
<dbReference type="GO" id="GO:0005886">
    <property type="term" value="C:plasma membrane"/>
    <property type="evidence" value="ECO:0007669"/>
    <property type="project" value="UniProtKB-SubCell"/>
</dbReference>
<dbReference type="EMBL" id="JAFNEN010000161">
    <property type="protein sequence ID" value="KAG8191361.1"/>
    <property type="molecule type" value="Genomic_DNA"/>
</dbReference>
<dbReference type="CDD" id="cd00132">
    <property type="entry name" value="CRIB"/>
    <property type="match status" value="1"/>
</dbReference>
<dbReference type="GO" id="GO:0031267">
    <property type="term" value="F:small GTPase binding"/>
    <property type="evidence" value="ECO:0007669"/>
    <property type="project" value="InterPro"/>
</dbReference>
<keyword evidence="7" id="KW-0472">Membrane</keyword>
<dbReference type="GO" id="GO:0008360">
    <property type="term" value="P:regulation of cell shape"/>
    <property type="evidence" value="ECO:0007669"/>
    <property type="project" value="UniProtKB-KW"/>
</dbReference>
<evidence type="ECO:0000313" key="12">
    <source>
        <dbReference type="EMBL" id="KAG8191361.1"/>
    </source>
</evidence>
<keyword evidence="5" id="KW-0963">Cytoplasm</keyword>
<reference evidence="12 13" key="1">
    <citation type="journal article" date="2022" name="Nat. Ecol. Evol.">
        <title>A masculinizing supergene underlies an exaggerated male reproductive morph in a spider.</title>
        <authorList>
            <person name="Hendrickx F."/>
            <person name="De Corte Z."/>
            <person name="Sonet G."/>
            <person name="Van Belleghem S.M."/>
            <person name="Kostlbacher S."/>
            <person name="Vangestel C."/>
        </authorList>
    </citation>
    <scope>NUCLEOTIDE SEQUENCE [LARGE SCALE GENOMIC DNA]</scope>
    <source>
        <strain evidence="12">W744_W776</strain>
    </source>
</reference>
<dbReference type="GO" id="GO:0035023">
    <property type="term" value="P:regulation of Rho protein signal transduction"/>
    <property type="evidence" value="ECO:0007669"/>
    <property type="project" value="InterPro"/>
</dbReference>
<gene>
    <name evidence="12" type="ORF">JTE90_006106</name>
</gene>
<dbReference type="InterPro" id="IPR036936">
    <property type="entry name" value="CRIB_dom_sf"/>
</dbReference>
<dbReference type="InterPro" id="IPR039056">
    <property type="entry name" value="SPEC"/>
</dbReference>
<dbReference type="Gene3D" id="3.90.810.10">
    <property type="entry name" value="CRIB domain"/>
    <property type="match status" value="1"/>
</dbReference>
<keyword evidence="13" id="KW-1185">Reference proteome</keyword>
<dbReference type="Pfam" id="PF00786">
    <property type="entry name" value="PBD"/>
    <property type="match status" value="1"/>
</dbReference>
<evidence type="ECO:0000313" key="13">
    <source>
        <dbReference type="Proteomes" id="UP000827092"/>
    </source>
</evidence>
<dbReference type="PANTHER" id="PTHR13502">
    <property type="entry name" value="CDC42 SMALL EFFECTOR PROTEIN HOMOLOG"/>
    <property type="match status" value="1"/>
</dbReference>
<dbReference type="AlphaFoldDB" id="A0AAV6V4Y6"/>
<evidence type="ECO:0000256" key="8">
    <source>
        <dbReference type="ARBA" id="ARBA00023139"/>
    </source>
</evidence>
<name>A0AAV6V4Y6_9ARAC</name>
<evidence type="ECO:0000256" key="2">
    <source>
        <dbReference type="ARBA" id="ARBA00004245"/>
    </source>
</evidence>
<evidence type="ECO:0000259" key="11">
    <source>
        <dbReference type="PROSITE" id="PS50108"/>
    </source>
</evidence>
<comment type="subcellular location">
    <subcellularLocation>
        <location evidence="1">Cell membrane</location>
        <topology evidence="1">Lipid-anchor</topology>
    </subcellularLocation>
    <subcellularLocation>
        <location evidence="2">Cytoplasm</location>
        <location evidence="2">Cytoskeleton</location>
    </subcellularLocation>
</comment>
<organism evidence="12 13">
    <name type="scientific">Oedothorax gibbosus</name>
    <dbReference type="NCBI Taxonomy" id="931172"/>
    <lineage>
        <taxon>Eukaryota</taxon>
        <taxon>Metazoa</taxon>
        <taxon>Ecdysozoa</taxon>
        <taxon>Arthropoda</taxon>
        <taxon>Chelicerata</taxon>
        <taxon>Arachnida</taxon>
        <taxon>Araneae</taxon>
        <taxon>Araneomorphae</taxon>
        <taxon>Entelegynae</taxon>
        <taxon>Araneoidea</taxon>
        <taxon>Linyphiidae</taxon>
        <taxon>Erigoninae</taxon>
        <taxon>Oedothorax</taxon>
    </lineage>
</organism>
<protein>
    <recommendedName>
        <fullName evidence="11">CRIB domain-containing protein</fullName>
    </recommendedName>
</protein>
<comment type="caution">
    <text evidence="12">The sequence shown here is derived from an EMBL/GenBank/DDBJ whole genome shotgun (WGS) entry which is preliminary data.</text>
</comment>
<evidence type="ECO:0000256" key="10">
    <source>
        <dbReference type="ARBA" id="ARBA00023288"/>
    </source>
</evidence>
<evidence type="ECO:0000256" key="9">
    <source>
        <dbReference type="ARBA" id="ARBA00023212"/>
    </source>
</evidence>
<keyword evidence="10" id="KW-0449">Lipoprotein</keyword>
<proteinExistence type="inferred from homology"/>
<accession>A0AAV6V4Y6</accession>
<evidence type="ECO:0000256" key="7">
    <source>
        <dbReference type="ARBA" id="ARBA00023136"/>
    </source>
</evidence>
<evidence type="ECO:0000256" key="5">
    <source>
        <dbReference type="ARBA" id="ARBA00022490"/>
    </source>
</evidence>
<keyword evidence="9" id="KW-0206">Cytoskeleton</keyword>
<keyword evidence="4" id="KW-1003">Cell membrane</keyword>
<sequence length="138" mass="15600">MGSKKKSPRAQIDCFELKLPKYFTSYFLFSEVCVGVKLRPEGGHRGRGAVLQQRMSEIWIQCFSCCITQEPPPPTTKRRHRIDRSMIGSPTNFRHTAHVGSGDMNVHLNSLQHQMASKGGYEYAIPVNVHISVVDLKN</sequence>
<evidence type="ECO:0000256" key="6">
    <source>
        <dbReference type="ARBA" id="ARBA00022960"/>
    </source>
</evidence>
<evidence type="ECO:0000256" key="4">
    <source>
        <dbReference type="ARBA" id="ARBA00022475"/>
    </source>
</evidence>
<dbReference type="PANTHER" id="PTHR13502:SF6">
    <property type="entry name" value="CDC42 SMALL EFFECTOR PROTEIN HOMOLOG"/>
    <property type="match status" value="1"/>
</dbReference>
<comment type="similarity">
    <text evidence="3">Belongs to the CDC42SE/SPEC family.</text>
</comment>
<keyword evidence="8" id="KW-0564">Palmitate</keyword>
<evidence type="ECO:0000256" key="1">
    <source>
        <dbReference type="ARBA" id="ARBA00004193"/>
    </source>
</evidence>
<dbReference type="InterPro" id="IPR000095">
    <property type="entry name" value="CRIB_dom"/>
</dbReference>